<dbReference type="Proteomes" id="UP000480684">
    <property type="component" value="Unassembled WGS sequence"/>
</dbReference>
<name>A0A7C9QW84_9PROT</name>
<feature type="region of interest" description="Disordered" evidence="1">
    <location>
        <begin position="50"/>
        <end position="94"/>
    </location>
</feature>
<evidence type="ECO:0000256" key="1">
    <source>
        <dbReference type="SAM" id="MobiDB-lite"/>
    </source>
</evidence>
<protein>
    <submittedName>
        <fullName evidence="2">Uncharacterized protein</fullName>
    </submittedName>
</protein>
<evidence type="ECO:0000313" key="2">
    <source>
        <dbReference type="EMBL" id="NFV80816.1"/>
    </source>
</evidence>
<proteinExistence type="predicted"/>
<comment type="caution">
    <text evidence="2">The sequence shown here is derived from an EMBL/GenBank/DDBJ whole genome shotgun (WGS) entry which is preliminary data.</text>
</comment>
<sequence length="94" mass="10115">MATSAISAASSTDTQYPILINGYLCYSAAEVRAARQLINPRTIDKVTGLPVRESDTQSTSTRPSFMESLRGYSAQGTSDDETTRPRGSLLNILA</sequence>
<gene>
    <name evidence="2" type="ORF">G4223_11915</name>
</gene>
<keyword evidence="3" id="KW-1185">Reference proteome</keyword>
<accession>A0A7C9QW84</accession>
<dbReference type="EMBL" id="JAAIYP010000038">
    <property type="protein sequence ID" value="NFV80816.1"/>
    <property type="molecule type" value="Genomic_DNA"/>
</dbReference>
<organism evidence="2 3">
    <name type="scientific">Magnetospirillum aberrantis SpK</name>
    <dbReference type="NCBI Taxonomy" id="908842"/>
    <lineage>
        <taxon>Bacteria</taxon>
        <taxon>Pseudomonadati</taxon>
        <taxon>Pseudomonadota</taxon>
        <taxon>Alphaproteobacteria</taxon>
        <taxon>Rhodospirillales</taxon>
        <taxon>Rhodospirillaceae</taxon>
        <taxon>Magnetospirillum</taxon>
    </lineage>
</organism>
<reference evidence="2 3" key="1">
    <citation type="submission" date="2020-02" db="EMBL/GenBank/DDBJ databases">
        <authorList>
            <person name="Dziuba M."/>
            <person name="Kuznetsov B."/>
            <person name="Mardanov A."/>
            <person name="Ravin N."/>
            <person name="Grouzdev D."/>
        </authorList>
    </citation>
    <scope>NUCLEOTIDE SEQUENCE [LARGE SCALE GENOMIC DNA]</scope>
    <source>
        <strain evidence="2 3">SpK</strain>
    </source>
</reference>
<dbReference type="AlphaFoldDB" id="A0A7C9QW84"/>
<evidence type="ECO:0000313" key="3">
    <source>
        <dbReference type="Proteomes" id="UP000480684"/>
    </source>
</evidence>
<dbReference type="RefSeq" id="WP_163679742.1">
    <property type="nucleotide sequence ID" value="NZ_JAAIYP010000038.1"/>
</dbReference>